<evidence type="ECO:0000313" key="3">
    <source>
        <dbReference type="Proteomes" id="UP001179181"/>
    </source>
</evidence>
<keyword evidence="3" id="KW-1185">Reference proteome</keyword>
<sequence length="73" mass="8104">MRGVYKSILLAFTLICFLGAASSRNKMPDIRSESIAQFQVNAKILVSSIHDFETAIHQIENANPESIKTAETH</sequence>
<accession>A0ABX0ULX1</accession>
<dbReference type="Proteomes" id="UP001179181">
    <property type="component" value="Unassembled WGS sequence"/>
</dbReference>
<dbReference type="EMBL" id="JAASQJ010000003">
    <property type="protein sequence ID" value="NIJ53993.1"/>
    <property type="molecule type" value="Genomic_DNA"/>
</dbReference>
<protein>
    <submittedName>
        <fullName evidence="2">Uncharacterized protein</fullName>
    </submittedName>
</protein>
<keyword evidence="1" id="KW-0732">Signal</keyword>
<evidence type="ECO:0000256" key="1">
    <source>
        <dbReference type="SAM" id="SignalP"/>
    </source>
</evidence>
<evidence type="ECO:0000313" key="2">
    <source>
        <dbReference type="EMBL" id="NIJ53993.1"/>
    </source>
</evidence>
<dbReference type="RefSeq" id="WP_167271687.1">
    <property type="nucleotide sequence ID" value="NZ_JAASQJ010000003.1"/>
</dbReference>
<feature type="signal peptide" evidence="1">
    <location>
        <begin position="1"/>
        <end position="21"/>
    </location>
</feature>
<name>A0ABX0ULX1_9BACT</name>
<feature type="chain" id="PRO_5046875691" evidence="1">
    <location>
        <begin position="22"/>
        <end position="73"/>
    </location>
</feature>
<organism evidence="2 3">
    <name type="scientific">Dyadobacter arcticus</name>
    <dbReference type="NCBI Taxonomy" id="1078754"/>
    <lineage>
        <taxon>Bacteria</taxon>
        <taxon>Pseudomonadati</taxon>
        <taxon>Bacteroidota</taxon>
        <taxon>Cytophagia</taxon>
        <taxon>Cytophagales</taxon>
        <taxon>Spirosomataceae</taxon>
        <taxon>Dyadobacter</taxon>
    </lineage>
</organism>
<gene>
    <name evidence="2" type="ORF">FHS68_003175</name>
</gene>
<reference evidence="2 3" key="1">
    <citation type="submission" date="2020-03" db="EMBL/GenBank/DDBJ databases">
        <title>Genomic Encyclopedia of Type Strains, Phase IV (KMG-IV): sequencing the most valuable type-strain genomes for metagenomic binning, comparative biology and taxonomic classification.</title>
        <authorList>
            <person name="Goeker M."/>
        </authorList>
    </citation>
    <scope>NUCLEOTIDE SEQUENCE [LARGE SCALE GENOMIC DNA]</scope>
    <source>
        <strain evidence="2 3">DSM 102865</strain>
    </source>
</reference>
<comment type="caution">
    <text evidence="2">The sequence shown here is derived from an EMBL/GenBank/DDBJ whole genome shotgun (WGS) entry which is preliminary data.</text>
</comment>
<proteinExistence type="predicted"/>